<keyword evidence="5" id="KW-1185">Reference proteome</keyword>
<feature type="region of interest" description="Disordered" evidence="1">
    <location>
        <begin position="313"/>
        <end position="418"/>
    </location>
</feature>
<dbReference type="AlphaFoldDB" id="A0AAD7XLF6"/>
<dbReference type="GO" id="GO:0080120">
    <property type="term" value="P:CAAX-box protein maturation"/>
    <property type="evidence" value="ECO:0007669"/>
    <property type="project" value="UniProtKB-ARBA"/>
</dbReference>
<feature type="transmembrane region" description="Helical" evidence="2">
    <location>
        <begin position="153"/>
        <end position="172"/>
    </location>
</feature>
<feature type="transmembrane region" description="Helical" evidence="2">
    <location>
        <begin position="237"/>
        <end position="258"/>
    </location>
</feature>
<feature type="transmembrane region" description="Helical" evidence="2">
    <location>
        <begin position="214"/>
        <end position="232"/>
    </location>
</feature>
<dbReference type="Pfam" id="PF02517">
    <property type="entry name" value="Rce1-like"/>
    <property type="match status" value="1"/>
</dbReference>
<keyword evidence="2" id="KW-0472">Membrane</keyword>
<gene>
    <name evidence="4" type="ORF">CTAYLR_000925</name>
</gene>
<feature type="compositionally biased region" description="Pro residues" evidence="1">
    <location>
        <begin position="340"/>
        <end position="352"/>
    </location>
</feature>
<name>A0AAD7XLF6_9STRA</name>
<evidence type="ECO:0000313" key="5">
    <source>
        <dbReference type="Proteomes" id="UP001230188"/>
    </source>
</evidence>
<feature type="transmembrane region" description="Helical" evidence="2">
    <location>
        <begin position="57"/>
        <end position="81"/>
    </location>
</feature>
<organism evidence="4 5">
    <name type="scientific">Chrysophaeum taylorii</name>
    <dbReference type="NCBI Taxonomy" id="2483200"/>
    <lineage>
        <taxon>Eukaryota</taxon>
        <taxon>Sar</taxon>
        <taxon>Stramenopiles</taxon>
        <taxon>Ochrophyta</taxon>
        <taxon>Pelagophyceae</taxon>
        <taxon>Pelagomonadales</taxon>
        <taxon>Pelagomonadaceae</taxon>
        <taxon>Chrysophaeum</taxon>
    </lineage>
</organism>
<feature type="transmembrane region" description="Helical" evidence="2">
    <location>
        <begin position="93"/>
        <end position="114"/>
    </location>
</feature>
<sequence length="418" mass="44942">MLVVVAVSAFALAPLRHGSVRSLRGGTSSKPVEVPVVFAEPQSILAEPESLPEGPSVGLVAFLWLNTILLVPFGLVGHWLGLNVWGSKFAVDANAWCLGIAFTAAWVSVSALPLEKWFPRRLGFMRDVQAHTELFTATTFGANRGTWRRTSKVVFASALLSASAGAFEELAFRGAAQQAMAGLFGFLLPGTAATVLAIATVATVFGSLHDYCPGYALLATIAGAFFGTVYALTRNLFVAALTHALVDFVAFMVGYHVLVSATPEYKRKLARRDFQITNAMRGIRKSIDEAWLPRLSEDFSFFFKTFFPPRHHHHQSSSSPPDVYPPTPPRGTFALGAGRSPPPLPPMPPSPLQPYFSPLAEAKSHNQDGPACHHHQTKMDPSAAAAAAAAGRTENNDDNNNENDDQPKHHPSSSSSSS</sequence>
<evidence type="ECO:0000259" key="3">
    <source>
        <dbReference type="Pfam" id="PF02517"/>
    </source>
</evidence>
<dbReference type="GO" id="GO:0004175">
    <property type="term" value="F:endopeptidase activity"/>
    <property type="evidence" value="ECO:0007669"/>
    <property type="project" value="UniProtKB-ARBA"/>
</dbReference>
<keyword evidence="2" id="KW-0812">Transmembrane</keyword>
<keyword evidence="2" id="KW-1133">Transmembrane helix</keyword>
<comment type="caution">
    <text evidence="4">The sequence shown here is derived from an EMBL/GenBank/DDBJ whole genome shotgun (WGS) entry which is preliminary data.</text>
</comment>
<dbReference type="EMBL" id="JAQMWT010000330">
    <property type="protein sequence ID" value="KAJ8604456.1"/>
    <property type="molecule type" value="Genomic_DNA"/>
</dbReference>
<evidence type="ECO:0000313" key="4">
    <source>
        <dbReference type="EMBL" id="KAJ8604456.1"/>
    </source>
</evidence>
<feature type="transmembrane region" description="Helical" evidence="2">
    <location>
        <begin position="184"/>
        <end position="208"/>
    </location>
</feature>
<proteinExistence type="predicted"/>
<protein>
    <recommendedName>
        <fullName evidence="3">CAAX prenyl protease 2/Lysostaphin resistance protein A-like domain-containing protein</fullName>
    </recommendedName>
</protein>
<evidence type="ECO:0000256" key="2">
    <source>
        <dbReference type="SAM" id="Phobius"/>
    </source>
</evidence>
<evidence type="ECO:0000256" key="1">
    <source>
        <dbReference type="SAM" id="MobiDB-lite"/>
    </source>
</evidence>
<accession>A0AAD7XLF6</accession>
<dbReference type="Proteomes" id="UP001230188">
    <property type="component" value="Unassembled WGS sequence"/>
</dbReference>
<reference evidence="4" key="1">
    <citation type="submission" date="2023-01" db="EMBL/GenBank/DDBJ databases">
        <title>Metagenome sequencing of chrysophaentin producing Chrysophaeum taylorii.</title>
        <authorList>
            <person name="Davison J."/>
            <person name="Bewley C."/>
        </authorList>
    </citation>
    <scope>NUCLEOTIDE SEQUENCE</scope>
    <source>
        <strain evidence="4">NIES-1699</strain>
    </source>
</reference>
<dbReference type="InterPro" id="IPR003675">
    <property type="entry name" value="Rce1/LyrA-like_dom"/>
</dbReference>
<feature type="domain" description="CAAX prenyl protease 2/Lysostaphin resistance protein A-like" evidence="3">
    <location>
        <begin position="153"/>
        <end position="249"/>
    </location>
</feature>